<dbReference type="RefSeq" id="WP_065854840.1">
    <property type="nucleotide sequence ID" value="NZ_LYPC01000026.1"/>
</dbReference>
<dbReference type="PANTHER" id="PTHR30061:SF50">
    <property type="entry name" value="MALTOSE_MALTODEXTRIN-BINDING PERIPLASMIC PROTEIN"/>
    <property type="match status" value="1"/>
</dbReference>
<keyword evidence="3 4" id="KW-0732">Signal</keyword>
<evidence type="ECO:0000256" key="3">
    <source>
        <dbReference type="ARBA" id="ARBA00022729"/>
    </source>
</evidence>
<keyword evidence="2" id="KW-0813">Transport</keyword>
<dbReference type="GO" id="GO:0015768">
    <property type="term" value="P:maltose transport"/>
    <property type="evidence" value="ECO:0007669"/>
    <property type="project" value="TreeGrafter"/>
</dbReference>
<dbReference type="OrthoDB" id="9798191at2"/>
<feature type="chain" id="PRO_5039189400" description="ABC transporter substrate-binding protein" evidence="4">
    <location>
        <begin position="19"/>
        <end position="453"/>
    </location>
</feature>
<accession>A0A1C0ZXM2</accession>
<evidence type="ECO:0000256" key="2">
    <source>
        <dbReference type="ARBA" id="ARBA00022448"/>
    </source>
</evidence>
<dbReference type="STRING" id="512399.A8709_21325"/>
<dbReference type="InterPro" id="IPR006059">
    <property type="entry name" value="SBP"/>
</dbReference>
<feature type="signal peptide" evidence="4">
    <location>
        <begin position="1"/>
        <end position="18"/>
    </location>
</feature>
<protein>
    <recommendedName>
        <fullName evidence="7">ABC transporter substrate-binding protein</fullName>
    </recommendedName>
</protein>
<name>A0A1C0ZXM2_9BACL</name>
<evidence type="ECO:0000313" key="5">
    <source>
        <dbReference type="EMBL" id="OCT12876.1"/>
    </source>
</evidence>
<evidence type="ECO:0008006" key="7">
    <source>
        <dbReference type="Google" id="ProtNLM"/>
    </source>
</evidence>
<evidence type="ECO:0000256" key="1">
    <source>
        <dbReference type="ARBA" id="ARBA00008520"/>
    </source>
</evidence>
<dbReference type="Gene3D" id="3.40.190.10">
    <property type="entry name" value="Periplasmic binding protein-like II"/>
    <property type="match status" value="2"/>
</dbReference>
<dbReference type="SUPFAM" id="SSF53850">
    <property type="entry name" value="Periplasmic binding protein-like II"/>
    <property type="match status" value="1"/>
</dbReference>
<keyword evidence="6" id="KW-1185">Reference proteome</keyword>
<dbReference type="AlphaFoldDB" id="A0A1C0ZXM2"/>
<comment type="caution">
    <text evidence="5">The sequence shown here is derived from an EMBL/GenBank/DDBJ whole genome shotgun (WGS) entry which is preliminary data.</text>
</comment>
<dbReference type="Proteomes" id="UP000093309">
    <property type="component" value="Unassembled WGS sequence"/>
</dbReference>
<reference evidence="6" key="1">
    <citation type="submission" date="2016-05" db="EMBL/GenBank/DDBJ databases">
        <title>Paenibacillus oryzae. sp. nov., isolated from the rice root.</title>
        <authorList>
            <person name="Zhang J."/>
            <person name="Zhang X."/>
        </authorList>
    </citation>
    <scope>NUCLEOTIDE SEQUENCE [LARGE SCALE GENOMIC DNA]</scope>
    <source>
        <strain evidence="6">KCTC13222</strain>
    </source>
</reference>
<dbReference type="GO" id="GO:0055052">
    <property type="term" value="C:ATP-binding cassette (ABC) transporter complex, substrate-binding subunit-containing"/>
    <property type="evidence" value="ECO:0007669"/>
    <property type="project" value="TreeGrafter"/>
</dbReference>
<comment type="similarity">
    <text evidence="1">Belongs to the bacterial solute-binding protein 1 family.</text>
</comment>
<evidence type="ECO:0000256" key="4">
    <source>
        <dbReference type="SAM" id="SignalP"/>
    </source>
</evidence>
<dbReference type="PROSITE" id="PS51257">
    <property type="entry name" value="PROKAR_LIPOPROTEIN"/>
    <property type="match status" value="1"/>
</dbReference>
<dbReference type="PANTHER" id="PTHR30061">
    <property type="entry name" value="MALTOSE-BINDING PERIPLASMIC PROTEIN"/>
    <property type="match status" value="1"/>
</dbReference>
<dbReference type="GO" id="GO:0042956">
    <property type="term" value="P:maltodextrin transmembrane transport"/>
    <property type="evidence" value="ECO:0007669"/>
    <property type="project" value="TreeGrafter"/>
</dbReference>
<gene>
    <name evidence="5" type="ORF">A8709_21325</name>
</gene>
<dbReference type="EMBL" id="LYPC01000026">
    <property type="protein sequence ID" value="OCT12876.1"/>
    <property type="molecule type" value="Genomic_DNA"/>
</dbReference>
<sequence>MRKISLLALACTCTTVLAAGCGTTASTSPTPASTTSAAPAASASAPAATTAAAKPVTLKYLTWDYADRTKSTDAWIKDMKEKYNITIEMQNVPTDQYESSFKTKLAANDLPDLVAVHGVDKGLVAEKAHIDAKQFLDLSDLKSVSEYLPAVIKDRKDNKANKLFYVPVSTNVLGVTYNKKLFKDNGLTVPTNIDDFVAAVEKLKAANVTPIAGSFKDAWTTQIVNFIAFGQYVNSKDMNTRVKLADGSLKYGDIKQDVSKALNVQLDWLSKGYFTKDYLGTDVNVASAMVGTGKTAMLINGTWQYKSVQDADPKAEIGFFALPLNAKGEKTAVPTSADSGIMINADSKNVEAAKIALNAYLSADNQTRVIADLNGISTNTKVKSDNAYIAEVVGAMSSGDVQPDWWGGNSNYQPSGSTFVYDKEMQNLVAKGKTVDQFISDFDKANDKALEKK</sequence>
<dbReference type="Pfam" id="PF01547">
    <property type="entry name" value="SBP_bac_1"/>
    <property type="match status" value="1"/>
</dbReference>
<evidence type="ECO:0000313" key="6">
    <source>
        <dbReference type="Proteomes" id="UP000093309"/>
    </source>
</evidence>
<organism evidence="5 6">
    <name type="scientific">Paenibacillus pectinilyticus</name>
    <dbReference type="NCBI Taxonomy" id="512399"/>
    <lineage>
        <taxon>Bacteria</taxon>
        <taxon>Bacillati</taxon>
        <taxon>Bacillota</taxon>
        <taxon>Bacilli</taxon>
        <taxon>Bacillales</taxon>
        <taxon>Paenibacillaceae</taxon>
        <taxon>Paenibacillus</taxon>
    </lineage>
</organism>
<dbReference type="GO" id="GO:1901982">
    <property type="term" value="F:maltose binding"/>
    <property type="evidence" value="ECO:0007669"/>
    <property type="project" value="TreeGrafter"/>
</dbReference>
<proteinExistence type="inferred from homology"/>